<comment type="catalytic activity">
    <reaction evidence="7">
        <text>2-deoxy-D-ribose 5-phosphate = D-glyceraldehyde 3-phosphate + acetaldehyde</text>
        <dbReference type="Rhea" id="RHEA:12821"/>
        <dbReference type="ChEBI" id="CHEBI:15343"/>
        <dbReference type="ChEBI" id="CHEBI:59776"/>
        <dbReference type="ChEBI" id="CHEBI:62877"/>
        <dbReference type="EC" id="4.1.2.4"/>
    </reaction>
</comment>
<keyword evidence="4" id="KW-0456">Lyase</keyword>
<protein>
    <recommendedName>
        <fullName evidence="2">deoxyribose-phosphate aldolase</fullName>
        <ecNumber evidence="2">4.1.2.4</ecNumber>
    </recommendedName>
    <alternativeName>
        <fullName evidence="6">2-deoxy-D-ribose 5-phosphate aldolase</fullName>
    </alternativeName>
</protein>
<dbReference type="FunFam" id="3.20.20.70:FF:000044">
    <property type="entry name" value="Deoxyribose-phosphate aldolase"/>
    <property type="match status" value="1"/>
</dbReference>
<evidence type="ECO:0000256" key="5">
    <source>
        <dbReference type="ARBA" id="ARBA00023270"/>
    </source>
</evidence>
<dbReference type="Gene3D" id="3.20.20.70">
    <property type="entry name" value="Aldolase class I"/>
    <property type="match status" value="1"/>
</dbReference>
<evidence type="ECO:0000256" key="8">
    <source>
        <dbReference type="SAM" id="SignalP"/>
    </source>
</evidence>
<dbReference type="EMBL" id="VLTN01000001">
    <property type="protein sequence ID" value="KAA0157441.1"/>
    <property type="molecule type" value="Genomic_DNA"/>
</dbReference>
<dbReference type="HAMAP" id="MF_00114">
    <property type="entry name" value="DeoC_type1"/>
    <property type="match status" value="1"/>
</dbReference>
<dbReference type="EC" id="4.1.2.4" evidence="2"/>
<dbReference type="AlphaFoldDB" id="A0A5A8EJP4"/>
<dbReference type="InterPro" id="IPR013785">
    <property type="entry name" value="Aldolase_TIM"/>
</dbReference>
<organism evidence="10 11">
    <name type="scientific">Cafeteria roenbergensis</name>
    <name type="common">Marine flagellate</name>
    <dbReference type="NCBI Taxonomy" id="33653"/>
    <lineage>
        <taxon>Eukaryota</taxon>
        <taxon>Sar</taxon>
        <taxon>Stramenopiles</taxon>
        <taxon>Bigyra</taxon>
        <taxon>Opalozoa</taxon>
        <taxon>Bicosoecida</taxon>
        <taxon>Cafeteriaceae</taxon>
        <taxon>Cafeteria</taxon>
    </lineage>
</organism>
<dbReference type="GO" id="GO:0005737">
    <property type="term" value="C:cytoplasm"/>
    <property type="evidence" value="ECO:0007669"/>
    <property type="project" value="InterPro"/>
</dbReference>
<keyword evidence="12" id="KW-1185">Reference proteome</keyword>
<dbReference type="Pfam" id="PF01791">
    <property type="entry name" value="DeoC"/>
    <property type="match status" value="1"/>
</dbReference>
<accession>A0A5A8EJP4</accession>
<keyword evidence="3" id="KW-0963">Cytoplasm</keyword>
<dbReference type="SUPFAM" id="SSF51569">
    <property type="entry name" value="Aldolase"/>
    <property type="match status" value="1"/>
</dbReference>
<evidence type="ECO:0000256" key="1">
    <source>
        <dbReference type="ARBA" id="ARBA00010936"/>
    </source>
</evidence>
<sequence>MFRSWSLASRACRAGAGVLAVSAAAAVAECAGADAKPTGSAPAQVSAAKLASVFDHTLLKPEASPADVRALCEEAHRYSFASVCVNPSFVAEARAYLDALAAREGTERVVRVCTVIGFPLGATTSRVKAFEAEEAVNAGADEIDMVLPVGRLRGRADVAAVTRDLAAVAEVSQRRGVVLKVILETALLNDDERDLAVMLAAQTGCDFVKTSTGFAKGGATVKDVGAMHEQAAAVAGTGVGVAGGMRVKASGGVRTCEQAMRMLGAGASRLGASASVAIFEECVALGYVSGADEHVKAAAPAAGSASAPAANSDDAY</sequence>
<dbReference type="GO" id="GO:0046386">
    <property type="term" value="P:deoxyribose phosphate catabolic process"/>
    <property type="evidence" value="ECO:0007669"/>
    <property type="project" value="UniProtKB-UniPathway"/>
</dbReference>
<evidence type="ECO:0000256" key="7">
    <source>
        <dbReference type="ARBA" id="ARBA00048791"/>
    </source>
</evidence>
<name>A0A5A8EJP4_CAFRO</name>
<dbReference type="Proteomes" id="UP000322899">
    <property type="component" value="Unassembled WGS sequence"/>
</dbReference>
<evidence type="ECO:0000256" key="3">
    <source>
        <dbReference type="ARBA" id="ARBA00022490"/>
    </source>
</evidence>
<evidence type="ECO:0000313" key="12">
    <source>
        <dbReference type="Proteomes" id="UP000323011"/>
    </source>
</evidence>
<dbReference type="GO" id="GO:0016052">
    <property type="term" value="P:carbohydrate catabolic process"/>
    <property type="evidence" value="ECO:0007669"/>
    <property type="project" value="TreeGrafter"/>
</dbReference>
<dbReference type="GO" id="GO:0009264">
    <property type="term" value="P:deoxyribonucleotide catabolic process"/>
    <property type="evidence" value="ECO:0007669"/>
    <property type="project" value="InterPro"/>
</dbReference>
<comment type="caution">
    <text evidence="10">The sequence shown here is derived from an EMBL/GenBank/DDBJ whole genome shotgun (WGS) entry which is preliminary data.</text>
</comment>
<evidence type="ECO:0000256" key="4">
    <source>
        <dbReference type="ARBA" id="ARBA00023239"/>
    </source>
</evidence>
<evidence type="ECO:0000256" key="2">
    <source>
        <dbReference type="ARBA" id="ARBA00012515"/>
    </source>
</evidence>
<dbReference type="OMA" id="MNACIPP"/>
<dbReference type="UniPathway" id="UPA00002">
    <property type="reaction ID" value="UER00468"/>
</dbReference>
<proteinExistence type="inferred from homology"/>
<dbReference type="InterPro" id="IPR002915">
    <property type="entry name" value="DeoC/FbaB/LacD_aldolase"/>
</dbReference>
<evidence type="ECO:0000313" key="11">
    <source>
        <dbReference type="Proteomes" id="UP000322899"/>
    </source>
</evidence>
<dbReference type="InterPro" id="IPR011343">
    <property type="entry name" value="DeoC"/>
</dbReference>
<dbReference type="EMBL" id="VLTO01000002">
    <property type="protein sequence ID" value="KAA0178126.1"/>
    <property type="molecule type" value="Genomic_DNA"/>
</dbReference>
<dbReference type="NCBIfam" id="TIGR00126">
    <property type="entry name" value="deoC"/>
    <property type="match status" value="1"/>
</dbReference>
<dbReference type="PANTHER" id="PTHR10889">
    <property type="entry name" value="DEOXYRIBOSE-PHOSPHATE ALDOLASE"/>
    <property type="match status" value="1"/>
</dbReference>
<dbReference type="PANTHER" id="PTHR10889:SF1">
    <property type="entry name" value="DEOXYRIBOSE-PHOSPHATE ALDOLASE"/>
    <property type="match status" value="1"/>
</dbReference>
<evidence type="ECO:0000313" key="9">
    <source>
        <dbReference type="EMBL" id="KAA0157441.1"/>
    </source>
</evidence>
<evidence type="ECO:0000313" key="10">
    <source>
        <dbReference type="EMBL" id="KAA0178126.1"/>
    </source>
</evidence>
<feature type="chain" id="PRO_5033473135" description="deoxyribose-phosphate aldolase" evidence="8">
    <location>
        <begin position="36"/>
        <end position="316"/>
    </location>
</feature>
<dbReference type="CDD" id="cd00959">
    <property type="entry name" value="DeoC"/>
    <property type="match status" value="1"/>
</dbReference>
<dbReference type="Proteomes" id="UP000323011">
    <property type="component" value="Unassembled WGS sequence"/>
</dbReference>
<feature type="signal peptide" evidence="8">
    <location>
        <begin position="1"/>
        <end position="35"/>
    </location>
</feature>
<comment type="similarity">
    <text evidence="1">Belongs to the DeoC/FbaB aldolase family. DeoC type 1 subfamily.</text>
</comment>
<keyword evidence="5" id="KW-0704">Schiff base</keyword>
<dbReference type="GO" id="GO:0004139">
    <property type="term" value="F:deoxyribose-phosphate aldolase activity"/>
    <property type="evidence" value="ECO:0007669"/>
    <property type="project" value="UniProtKB-EC"/>
</dbReference>
<dbReference type="InterPro" id="IPR028581">
    <property type="entry name" value="DeoC_typeI"/>
</dbReference>
<dbReference type="OrthoDB" id="70823at2759"/>
<evidence type="ECO:0000256" key="6">
    <source>
        <dbReference type="ARBA" id="ARBA00032755"/>
    </source>
</evidence>
<reference evidence="11 12" key="1">
    <citation type="submission" date="2019-07" db="EMBL/GenBank/DDBJ databases">
        <title>Genomes of Cafeteria roenbergensis.</title>
        <authorList>
            <person name="Fischer M.G."/>
            <person name="Hackl T."/>
            <person name="Roman M."/>
        </authorList>
    </citation>
    <scope>NUCLEOTIDE SEQUENCE [LARGE SCALE GENOMIC DNA]</scope>
    <source>
        <strain evidence="9 12">BVI</strain>
        <strain evidence="10 11">E4-10P</strain>
    </source>
</reference>
<gene>
    <name evidence="10" type="ORF">FNF27_00674</name>
    <name evidence="9" type="ORF">FNF29_00017</name>
</gene>
<keyword evidence="8" id="KW-0732">Signal</keyword>
<dbReference type="SMART" id="SM01133">
    <property type="entry name" value="DeoC"/>
    <property type="match status" value="1"/>
</dbReference>